<dbReference type="InterPro" id="IPR009061">
    <property type="entry name" value="DNA-bd_dom_put_sf"/>
</dbReference>
<gene>
    <name evidence="2" type="ORF">GCM10008959_22520</name>
</gene>
<proteinExistence type="predicted"/>
<accession>A0ABQ2RUB5</accession>
<name>A0ABQ2RUB5_9DEIO</name>
<sequence>MLGIAQDWVGGIDEFVAEANVWLSRLLPEDRAGRPKDEVNARLVRHYTTSGLLPAPRREGREARYDRLHLLHLLALRRLMADGLSGKALFAALSGRSEADLERLAQWGAEAGQHEAVVVGSQARRSVQGGAAMEYLMRLRGTGVTESLNIRPPELTARAVPERRAARSVQVRSQVLVRSGLEVLVGERFRWPRDEADWDELLGEVRESLSDVQRRQRGASGDDA</sequence>
<feature type="domain" description="HTH merR-type" evidence="1">
    <location>
        <begin position="38"/>
        <end position="87"/>
    </location>
</feature>
<dbReference type="InterPro" id="IPR000551">
    <property type="entry name" value="MerR-type_HTH_dom"/>
</dbReference>
<dbReference type="Gene3D" id="1.10.1660.10">
    <property type="match status" value="1"/>
</dbReference>
<comment type="caution">
    <text evidence="2">The sequence shown here is derived from an EMBL/GenBank/DDBJ whole genome shotgun (WGS) entry which is preliminary data.</text>
</comment>
<keyword evidence="3" id="KW-1185">Reference proteome</keyword>
<evidence type="ECO:0000313" key="2">
    <source>
        <dbReference type="EMBL" id="GGR60206.1"/>
    </source>
</evidence>
<organism evidence="2 3">
    <name type="scientific">Deinococcus seoulensis</name>
    <dbReference type="NCBI Taxonomy" id="1837379"/>
    <lineage>
        <taxon>Bacteria</taxon>
        <taxon>Thermotogati</taxon>
        <taxon>Deinococcota</taxon>
        <taxon>Deinococci</taxon>
        <taxon>Deinococcales</taxon>
        <taxon>Deinococcaceae</taxon>
        <taxon>Deinococcus</taxon>
    </lineage>
</organism>
<dbReference type="SUPFAM" id="SSF46955">
    <property type="entry name" value="Putative DNA-binding domain"/>
    <property type="match status" value="1"/>
</dbReference>
<evidence type="ECO:0000259" key="1">
    <source>
        <dbReference type="Pfam" id="PF13411"/>
    </source>
</evidence>
<dbReference type="Pfam" id="PF13411">
    <property type="entry name" value="MerR_1"/>
    <property type="match status" value="1"/>
</dbReference>
<dbReference type="RefSeq" id="WP_229777863.1">
    <property type="nucleotide sequence ID" value="NZ_BMQM01000014.1"/>
</dbReference>
<protein>
    <recommendedName>
        <fullName evidence="1">HTH merR-type domain-containing protein</fullName>
    </recommendedName>
</protein>
<dbReference type="EMBL" id="BMQM01000014">
    <property type="protein sequence ID" value="GGR60206.1"/>
    <property type="molecule type" value="Genomic_DNA"/>
</dbReference>
<evidence type="ECO:0000313" key="3">
    <source>
        <dbReference type="Proteomes" id="UP000634308"/>
    </source>
</evidence>
<dbReference type="Proteomes" id="UP000634308">
    <property type="component" value="Unassembled WGS sequence"/>
</dbReference>
<reference evidence="3" key="1">
    <citation type="journal article" date="2019" name="Int. J. Syst. Evol. Microbiol.">
        <title>The Global Catalogue of Microorganisms (GCM) 10K type strain sequencing project: providing services to taxonomists for standard genome sequencing and annotation.</title>
        <authorList>
            <consortium name="The Broad Institute Genomics Platform"/>
            <consortium name="The Broad Institute Genome Sequencing Center for Infectious Disease"/>
            <person name="Wu L."/>
            <person name="Ma J."/>
        </authorList>
    </citation>
    <scope>NUCLEOTIDE SEQUENCE [LARGE SCALE GENOMIC DNA]</scope>
    <source>
        <strain evidence="3">JCM 31404</strain>
    </source>
</reference>